<evidence type="ECO:0000313" key="2">
    <source>
        <dbReference type="Proteomes" id="UP000197032"/>
    </source>
</evidence>
<evidence type="ECO:0000313" key="1">
    <source>
        <dbReference type="EMBL" id="GAW93631.1"/>
    </source>
</evidence>
<protein>
    <recommendedName>
        <fullName evidence="3">DUF2508 domain-containing protein</fullName>
    </recommendedName>
</protein>
<dbReference type="Proteomes" id="UP000197032">
    <property type="component" value="Unassembled WGS sequence"/>
</dbReference>
<comment type="caution">
    <text evidence="1">The sequence shown here is derived from an EMBL/GenBank/DDBJ whole genome shotgun (WGS) entry which is preliminary data.</text>
</comment>
<dbReference type="EMBL" id="BDGJ01000168">
    <property type="protein sequence ID" value="GAW93631.1"/>
    <property type="molecule type" value="Genomic_DNA"/>
</dbReference>
<dbReference type="InterPro" id="IPR019644">
    <property type="entry name" value="DUF2508"/>
</dbReference>
<dbReference type="OrthoDB" id="1809893at2"/>
<proteinExistence type="predicted"/>
<organism evidence="1 2">
    <name type="scientific">Calderihabitans maritimus</name>
    <dbReference type="NCBI Taxonomy" id="1246530"/>
    <lineage>
        <taxon>Bacteria</taxon>
        <taxon>Bacillati</taxon>
        <taxon>Bacillota</taxon>
        <taxon>Clostridia</taxon>
        <taxon>Neomoorellales</taxon>
        <taxon>Calderihabitantaceae</taxon>
        <taxon>Calderihabitans</taxon>
    </lineage>
</organism>
<sequence>MAKTWKWWLEVFGGKGGFEQETVSPKLLPLTEVIERAHAEWLAAKNFFEEVTDPDLVDEAIYRLEATEKRYMHLLRQAKQEQIFKTYSVK</sequence>
<reference evidence="2" key="1">
    <citation type="journal article" date="2017" name="Appl. Environ. Microbiol.">
        <title>Genomic analysis of Calderihabitans maritimus KKC1, a thermophilic hydrogenogenic carboxydotrophic bacterium isolated from marine sediment.</title>
        <authorList>
            <person name="Omae K."/>
            <person name="Yoneda Y."/>
            <person name="Fukuyama Y."/>
            <person name="Yoshida T."/>
            <person name="Sako Y."/>
        </authorList>
    </citation>
    <scope>NUCLEOTIDE SEQUENCE [LARGE SCALE GENOMIC DNA]</scope>
    <source>
        <strain evidence="2">KKC1</strain>
    </source>
</reference>
<keyword evidence="2" id="KW-1185">Reference proteome</keyword>
<name>A0A1Z5HWC1_9FIRM</name>
<dbReference type="Pfam" id="PF10704">
    <property type="entry name" value="DUF2508"/>
    <property type="match status" value="1"/>
</dbReference>
<dbReference type="AlphaFoldDB" id="A0A1Z5HWC1"/>
<gene>
    <name evidence="1" type="ORF">KKC1_27590</name>
</gene>
<dbReference type="RefSeq" id="WP_088554722.1">
    <property type="nucleotide sequence ID" value="NZ_BDGJ01000168.1"/>
</dbReference>
<evidence type="ECO:0008006" key="3">
    <source>
        <dbReference type="Google" id="ProtNLM"/>
    </source>
</evidence>
<accession>A0A1Z5HWC1</accession>